<dbReference type="AlphaFoldDB" id="G4RNJ0"/>
<dbReference type="PaxDb" id="768679-TTX_0467"/>
<dbReference type="KEGG" id="ttn:TTX_0467"/>
<dbReference type="Gene3D" id="1.10.40.30">
    <property type="entry name" value="Fumarase/aspartase (C-terminal domain)"/>
    <property type="match status" value="1"/>
</dbReference>
<dbReference type="Gene3D" id="1.20.200.10">
    <property type="entry name" value="Fumarase/aspartase (Central domain)"/>
    <property type="match status" value="1"/>
</dbReference>
<comment type="subcellular location">
    <subcellularLocation>
        <location evidence="1">Cytoplasm</location>
    </subcellularLocation>
</comment>
<comment type="pathway">
    <text evidence="1">Amino-acid biosynthesis; L-arginine biosynthesis; L-arginine from L-ornithine and carbamoyl phosphate: step 3/3.</text>
</comment>
<dbReference type="SUPFAM" id="SSF48557">
    <property type="entry name" value="L-aspartase-like"/>
    <property type="match status" value="1"/>
</dbReference>
<comment type="catalytic activity">
    <reaction evidence="1">
        <text>2-(N(omega)-L-arginino)succinate = fumarate + L-arginine</text>
        <dbReference type="Rhea" id="RHEA:24020"/>
        <dbReference type="ChEBI" id="CHEBI:29806"/>
        <dbReference type="ChEBI" id="CHEBI:32682"/>
        <dbReference type="ChEBI" id="CHEBI:57472"/>
        <dbReference type="EC" id="4.3.2.1"/>
    </reaction>
</comment>
<dbReference type="GO" id="GO:0004056">
    <property type="term" value="F:argininosuccinate lyase activity"/>
    <property type="evidence" value="ECO:0007669"/>
    <property type="project" value="UniProtKB-UniRule"/>
</dbReference>
<gene>
    <name evidence="1" type="primary">argH</name>
    <name evidence="5" type="ordered locus">TTX_0467</name>
</gene>
<proteinExistence type="inferred from homology"/>
<keyword evidence="1" id="KW-0963">Cytoplasm</keyword>
<protein>
    <recommendedName>
        <fullName evidence="1 2">Argininosuccinate lyase</fullName>
        <shortName evidence="1">ASAL</shortName>
        <ecNumber evidence="1 2">4.3.2.1</ecNumber>
    </recommendedName>
    <alternativeName>
        <fullName evidence="1">Arginosuccinase</fullName>
    </alternativeName>
</protein>
<dbReference type="GO" id="GO:0005829">
    <property type="term" value="C:cytosol"/>
    <property type="evidence" value="ECO:0007669"/>
    <property type="project" value="TreeGrafter"/>
</dbReference>
<dbReference type="PRINTS" id="PR00145">
    <property type="entry name" value="ARGSUCLYASE"/>
</dbReference>
<dbReference type="EMBL" id="FN869859">
    <property type="protein sequence ID" value="CCC81134.1"/>
    <property type="molecule type" value="Genomic_DNA"/>
</dbReference>
<dbReference type="HOGENOM" id="CLU_027272_2_0_2"/>
<dbReference type="PANTHER" id="PTHR43814">
    <property type="entry name" value="ARGININOSUCCINATE LYASE"/>
    <property type="match status" value="1"/>
</dbReference>
<name>G4RNJ0_THETK</name>
<organism evidence="5 6">
    <name type="scientific">Thermoproteus tenax (strain ATCC 35583 / DSM 2078 / JCM 9277 / NBRC 100435 / Kra 1)</name>
    <dbReference type="NCBI Taxonomy" id="768679"/>
    <lineage>
        <taxon>Archaea</taxon>
        <taxon>Thermoproteota</taxon>
        <taxon>Thermoprotei</taxon>
        <taxon>Thermoproteales</taxon>
        <taxon>Thermoproteaceae</taxon>
        <taxon>Thermoproteus</taxon>
    </lineage>
</organism>
<keyword evidence="1 5" id="KW-0456">Lyase</keyword>
<dbReference type="InterPro" id="IPR000362">
    <property type="entry name" value="Fumarate_lyase_fam"/>
</dbReference>
<feature type="region of interest" description="Disordered" evidence="3">
    <location>
        <begin position="390"/>
        <end position="412"/>
    </location>
</feature>
<dbReference type="InterPro" id="IPR022761">
    <property type="entry name" value="Fumarate_lyase_N"/>
</dbReference>
<feature type="domain" description="Fumarate lyase N-terminal" evidence="4">
    <location>
        <begin position="12"/>
        <end position="287"/>
    </location>
</feature>
<dbReference type="GeneID" id="11263469"/>
<dbReference type="InterPro" id="IPR008948">
    <property type="entry name" value="L-Aspartase-like"/>
</dbReference>
<evidence type="ECO:0000256" key="3">
    <source>
        <dbReference type="SAM" id="MobiDB-lite"/>
    </source>
</evidence>
<keyword evidence="6" id="KW-1185">Reference proteome</keyword>
<dbReference type="InterPro" id="IPR024083">
    <property type="entry name" value="Fumarase/histidase_N"/>
</dbReference>
<keyword evidence="1" id="KW-0028">Amino-acid biosynthesis</keyword>
<comment type="similarity">
    <text evidence="1">Belongs to the lyase 1 family. Argininosuccinate lyase subfamily.</text>
</comment>
<dbReference type="GO" id="GO:0042450">
    <property type="term" value="P:L-arginine biosynthetic process via ornithine"/>
    <property type="evidence" value="ECO:0007669"/>
    <property type="project" value="UniProtKB-UniRule"/>
</dbReference>
<dbReference type="HAMAP" id="MF_00006">
    <property type="entry name" value="Arg_succ_lyase"/>
    <property type="match status" value="1"/>
</dbReference>
<dbReference type="UniPathway" id="UPA00068">
    <property type="reaction ID" value="UER00114"/>
</dbReference>
<dbReference type="Pfam" id="PF00206">
    <property type="entry name" value="Lyase_1"/>
    <property type="match status" value="1"/>
</dbReference>
<dbReference type="Gene3D" id="1.10.275.10">
    <property type="entry name" value="Fumarase/aspartase (N-terminal domain)"/>
    <property type="match status" value="1"/>
</dbReference>
<dbReference type="PRINTS" id="PR00149">
    <property type="entry name" value="FUMRATELYASE"/>
</dbReference>
<dbReference type="EC" id="4.3.2.1" evidence="1 2"/>
<dbReference type="STRING" id="768679.TTX_0467"/>
<dbReference type="eggNOG" id="arCOG01748">
    <property type="taxonomic scope" value="Archaea"/>
</dbReference>
<dbReference type="InterPro" id="IPR009049">
    <property type="entry name" value="Argininosuccinate_lyase"/>
</dbReference>
<reference evidence="5 6" key="1">
    <citation type="journal article" date="2011" name="PLoS ONE">
        <title>The complete genome sequence of Thermoproteus tenax: a physiologically versatile member of the Crenarchaeota.</title>
        <authorList>
            <person name="Siebers B."/>
            <person name="Zaparty M."/>
            <person name="Raddatz G."/>
            <person name="Tjaden B."/>
            <person name="Albers S.V."/>
            <person name="Bell S.D."/>
            <person name="Blombach F."/>
            <person name="Kletzin A."/>
            <person name="Kyrpides N."/>
            <person name="Lanz C."/>
            <person name="Plagens A."/>
            <person name="Rampp M."/>
            <person name="Rosinus A."/>
            <person name="von Jan M."/>
            <person name="Makarova K.S."/>
            <person name="Klenk H.P."/>
            <person name="Schuster S.C."/>
            <person name="Hensel R."/>
        </authorList>
    </citation>
    <scope>NUCLEOTIDE SEQUENCE [LARGE SCALE GENOMIC DNA]</scope>
    <source>
        <strain evidence="6">ATCC 35583 / DSM 2078 / JCM 9277 / NBRC 100435 / Kra 1</strain>
    </source>
</reference>
<evidence type="ECO:0000259" key="4">
    <source>
        <dbReference type="Pfam" id="PF00206"/>
    </source>
</evidence>
<dbReference type="PATRIC" id="fig|768679.9.peg.483"/>
<sequence>MALYRRWIGGSSDLVSQYTSSIDDDREIADEVVKVMRAHVAHLSERGLIPRDAADSILRALDELRPPDLLKPGYEDVHEALEDYLMKRVGPAGGWVGLGRSRNDHVAAAIRLRLIRHIDALTAIAERAACAIAEKALRYADCVMPSFTHFQPAQPITLGHYLLALCELLSDFTAALNAARQIADKSPLGSGPSGGTSAPVDRERLAQLAGFGRIAGNTLYASSSRFFASLAASAVASALAEISRFVDDLIAWSSPLVGYVRAPAEHVSTSSIMPHKRNPVTLEILRARISEALADALALMMVQEKIGYGYSLDLQEATRHLWRVFKTAEEGLEVLSDFISKMDFDCQRSYRDAAAFPTTSSDLAERIALAGTPFREAYFQVAQAVKEGNAQLPDPRDAVRRPVSGGPDPGEVAKSAKEILAKCGR</sequence>
<dbReference type="OrthoDB" id="27337at2157"/>
<evidence type="ECO:0000313" key="6">
    <source>
        <dbReference type="Proteomes" id="UP000002654"/>
    </source>
</evidence>
<keyword evidence="1" id="KW-0055">Arginine biosynthesis</keyword>
<evidence type="ECO:0000256" key="2">
    <source>
        <dbReference type="NCBIfam" id="TIGR00838"/>
    </source>
</evidence>
<dbReference type="CDD" id="cd01359">
    <property type="entry name" value="Argininosuccinate_lyase"/>
    <property type="match status" value="1"/>
</dbReference>
<dbReference type="PANTHER" id="PTHR43814:SF1">
    <property type="entry name" value="ARGININOSUCCINATE LYASE"/>
    <property type="match status" value="1"/>
</dbReference>
<evidence type="ECO:0000313" key="5">
    <source>
        <dbReference type="EMBL" id="CCC81134.1"/>
    </source>
</evidence>
<dbReference type="Proteomes" id="UP000002654">
    <property type="component" value="Chromosome"/>
</dbReference>
<dbReference type="RefSeq" id="WP_014126391.1">
    <property type="nucleotide sequence ID" value="NC_016070.1"/>
</dbReference>
<accession>G4RNJ0</accession>
<evidence type="ECO:0000256" key="1">
    <source>
        <dbReference type="HAMAP-Rule" id="MF_00006"/>
    </source>
</evidence>
<dbReference type="NCBIfam" id="TIGR00838">
    <property type="entry name" value="argH"/>
    <property type="match status" value="1"/>
</dbReference>